<keyword evidence="7" id="KW-0998">Cell outer membrane</keyword>
<dbReference type="Proteomes" id="UP001500298">
    <property type="component" value="Unassembled WGS sequence"/>
</dbReference>
<gene>
    <name evidence="8" type="ORF">GCM10023331_18320</name>
</gene>
<evidence type="ECO:0000256" key="1">
    <source>
        <dbReference type="ARBA" id="ARBA00004442"/>
    </source>
</evidence>
<evidence type="ECO:0000313" key="9">
    <source>
        <dbReference type="Proteomes" id="UP001500298"/>
    </source>
</evidence>
<evidence type="ECO:0000256" key="6">
    <source>
        <dbReference type="ARBA" id="ARBA00023136"/>
    </source>
</evidence>
<keyword evidence="3" id="KW-0813">Transport</keyword>
<comment type="similarity">
    <text evidence="2">Belongs to the outer membrane factor (OMF) (TC 1.B.17) family.</text>
</comment>
<evidence type="ECO:0000313" key="8">
    <source>
        <dbReference type="EMBL" id="GAA4833415.1"/>
    </source>
</evidence>
<dbReference type="SUPFAM" id="SSF56954">
    <property type="entry name" value="Outer membrane efflux proteins (OEP)"/>
    <property type="match status" value="1"/>
</dbReference>
<comment type="caution">
    <text evidence="8">The sequence shown here is derived from an EMBL/GenBank/DDBJ whole genome shotgun (WGS) entry which is preliminary data.</text>
</comment>
<name>A0ABP9DDH0_9BACT</name>
<proteinExistence type="inferred from homology"/>
<evidence type="ECO:0000256" key="7">
    <source>
        <dbReference type="ARBA" id="ARBA00023237"/>
    </source>
</evidence>
<comment type="subcellular location">
    <subcellularLocation>
        <location evidence="1">Cell outer membrane</location>
    </subcellularLocation>
</comment>
<accession>A0ABP9DDH0</accession>
<evidence type="ECO:0000256" key="2">
    <source>
        <dbReference type="ARBA" id="ARBA00007613"/>
    </source>
</evidence>
<dbReference type="InterPro" id="IPR051906">
    <property type="entry name" value="TolC-like"/>
</dbReference>
<reference evidence="9" key="1">
    <citation type="journal article" date="2019" name="Int. J. Syst. Evol. Microbiol.">
        <title>The Global Catalogue of Microorganisms (GCM) 10K type strain sequencing project: providing services to taxonomists for standard genome sequencing and annotation.</title>
        <authorList>
            <consortium name="The Broad Institute Genomics Platform"/>
            <consortium name="The Broad Institute Genome Sequencing Center for Infectious Disease"/>
            <person name="Wu L."/>
            <person name="Ma J."/>
        </authorList>
    </citation>
    <scope>NUCLEOTIDE SEQUENCE [LARGE SCALE GENOMIC DNA]</scope>
    <source>
        <strain evidence="9">JCM 18326</strain>
    </source>
</reference>
<keyword evidence="9" id="KW-1185">Reference proteome</keyword>
<dbReference type="Pfam" id="PF02321">
    <property type="entry name" value="OEP"/>
    <property type="match status" value="2"/>
</dbReference>
<evidence type="ECO:0000256" key="5">
    <source>
        <dbReference type="ARBA" id="ARBA00022692"/>
    </source>
</evidence>
<dbReference type="PANTHER" id="PTHR30026:SF20">
    <property type="entry name" value="OUTER MEMBRANE PROTEIN TOLC"/>
    <property type="match status" value="1"/>
</dbReference>
<evidence type="ECO:0000256" key="4">
    <source>
        <dbReference type="ARBA" id="ARBA00022452"/>
    </source>
</evidence>
<dbReference type="PANTHER" id="PTHR30026">
    <property type="entry name" value="OUTER MEMBRANE PROTEIN TOLC"/>
    <property type="match status" value="1"/>
</dbReference>
<evidence type="ECO:0000256" key="3">
    <source>
        <dbReference type="ARBA" id="ARBA00022448"/>
    </source>
</evidence>
<protein>
    <submittedName>
        <fullName evidence="8">TolC family protein</fullName>
    </submittedName>
</protein>
<dbReference type="Gene3D" id="1.20.1600.10">
    <property type="entry name" value="Outer membrane efflux proteins (OEP)"/>
    <property type="match status" value="1"/>
</dbReference>
<dbReference type="EMBL" id="BAABJX010000028">
    <property type="protein sequence ID" value="GAA4833415.1"/>
    <property type="molecule type" value="Genomic_DNA"/>
</dbReference>
<organism evidence="8 9">
    <name type="scientific">Algivirga pacifica</name>
    <dbReference type="NCBI Taxonomy" id="1162670"/>
    <lineage>
        <taxon>Bacteria</taxon>
        <taxon>Pseudomonadati</taxon>
        <taxon>Bacteroidota</taxon>
        <taxon>Cytophagia</taxon>
        <taxon>Cytophagales</taxon>
        <taxon>Flammeovirgaceae</taxon>
        <taxon>Algivirga</taxon>
    </lineage>
</organism>
<keyword evidence="5" id="KW-0812">Transmembrane</keyword>
<keyword evidence="4" id="KW-1134">Transmembrane beta strand</keyword>
<dbReference type="InterPro" id="IPR003423">
    <property type="entry name" value="OMP_efflux"/>
</dbReference>
<keyword evidence="6" id="KW-0472">Membrane</keyword>
<sequence length="470" mass="53170">MAHIGVAQSTQNSVPTLSMSEAISKSLKNNYDILIEQKRQEDAEQLNSWGQAGRYPTVAFQGGGQSNYIDNKPANPFALAGNNISNSINAALNAEWTLFNGFRVNISKEQLEKMEAQSNQQAQMVIESAVEQTILAYYNVQLQEENLKVFKTVLDLSKDRVELVRLQRELGSGTTFDVSQEETTFYNDSSNFVNQELVVANAYRDLNLLMGEKQLNQTYQLTDKLSYKPQDYAYEDLLERMQSQNSNLQRQYTTLALRQLEIRAQKTLRSPDVRLNAGYSGTQNWFTADFPIRTESEVQIPAGVGPTDPVTWADFVNLFGGSDVEEGETLTERQTNAGYSYGPFAQLNINIPIYTGGRNRRAIQSARLAYEQEQVNTTKVLQTLMNELNKTYEQYLNRRELVELTEKSVAAADINLRLSKEQLEQGTINSFDYRQVQTRYLNAAFRHLSAQYDLIQSNAALLRLTGGIVD</sequence>